<dbReference type="GO" id="GO:0000175">
    <property type="term" value="F:3'-5'-RNA exonuclease activity"/>
    <property type="evidence" value="ECO:0007669"/>
    <property type="project" value="TreeGrafter"/>
</dbReference>
<dbReference type="PANTHER" id="PTHR11252">
    <property type="entry name" value="POLYRIBONUCLEOTIDE NUCLEOTIDYLTRANSFERASE"/>
    <property type="match status" value="1"/>
</dbReference>
<feature type="binding site" evidence="8">
    <location>
        <position position="483"/>
    </location>
    <ligand>
        <name>Mg(2+)</name>
        <dbReference type="ChEBI" id="CHEBI:18420"/>
    </ligand>
</feature>
<feature type="compositionally biased region" description="Basic and acidic residues" evidence="9">
    <location>
        <begin position="701"/>
        <end position="716"/>
    </location>
</feature>
<dbReference type="SUPFAM" id="SSF54791">
    <property type="entry name" value="Eukaryotic type KH-domain (KH-domain type I)"/>
    <property type="match status" value="1"/>
</dbReference>
<dbReference type="CDD" id="cd11363">
    <property type="entry name" value="RNase_PH_PNPase_1"/>
    <property type="match status" value="1"/>
</dbReference>
<dbReference type="EMBL" id="CP053085">
    <property type="protein sequence ID" value="QJR38114.1"/>
    <property type="molecule type" value="Genomic_DNA"/>
</dbReference>
<dbReference type="FunFam" id="3.30.1370.10:FF:000001">
    <property type="entry name" value="Polyribonucleotide nucleotidyltransferase"/>
    <property type="match status" value="1"/>
</dbReference>
<dbReference type="FunFam" id="3.30.230.70:FF:000001">
    <property type="entry name" value="Polyribonucleotide nucleotidyltransferase"/>
    <property type="match status" value="1"/>
</dbReference>
<dbReference type="HAMAP" id="MF_01595">
    <property type="entry name" value="PNPase"/>
    <property type="match status" value="1"/>
</dbReference>
<evidence type="ECO:0000313" key="11">
    <source>
        <dbReference type="EMBL" id="QJR38114.1"/>
    </source>
</evidence>
<dbReference type="InterPro" id="IPR003029">
    <property type="entry name" value="S1_domain"/>
</dbReference>
<dbReference type="InterPro" id="IPR027408">
    <property type="entry name" value="PNPase/RNase_PH_dom_sf"/>
</dbReference>
<dbReference type="GO" id="GO:0006402">
    <property type="term" value="P:mRNA catabolic process"/>
    <property type="evidence" value="ECO:0007669"/>
    <property type="project" value="UniProtKB-UniRule"/>
</dbReference>
<organism evidence="11 12">
    <name type="scientific">Gemmatimonas groenlandica</name>
    <dbReference type="NCBI Taxonomy" id="2732249"/>
    <lineage>
        <taxon>Bacteria</taxon>
        <taxon>Pseudomonadati</taxon>
        <taxon>Gemmatimonadota</taxon>
        <taxon>Gemmatimonadia</taxon>
        <taxon>Gemmatimonadales</taxon>
        <taxon>Gemmatimonadaceae</taxon>
        <taxon>Gemmatimonas</taxon>
    </lineage>
</organism>
<dbReference type="Pfam" id="PF03725">
    <property type="entry name" value="RNase_PH_C"/>
    <property type="match status" value="1"/>
</dbReference>
<dbReference type="InterPro" id="IPR001247">
    <property type="entry name" value="ExoRNase_PH_dom1"/>
</dbReference>
<comment type="similarity">
    <text evidence="1 8">Belongs to the polyribonucleotide nucleotidyltransferase family.</text>
</comment>
<dbReference type="GO" id="GO:0000287">
    <property type="term" value="F:magnesium ion binding"/>
    <property type="evidence" value="ECO:0007669"/>
    <property type="project" value="UniProtKB-UniRule"/>
</dbReference>
<dbReference type="Gene3D" id="3.30.230.70">
    <property type="entry name" value="GHMP Kinase, N-terminal domain"/>
    <property type="match status" value="2"/>
</dbReference>
<evidence type="ECO:0000256" key="6">
    <source>
        <dbReference type="ARBA" id="ARBA00022842"/>
    </source>
</evidence>
<dbReference type="Pfam" id="PF00575">
    <property type="entry name" value="S1"/>
    <property type="match status" value="1"/>
</dbReference>
<dbReference type="EC" id="2.7.7.8" evidence="8"/>
<dbReference type="SMART" id="SM00316">
    <property type="entry name" value="S1"/>
    <property type="match status" value="1"/>
</dbReference>
<keyword evidence="12" id="KW-1185">Reference proteome</keyword>
<reference evidence="11 12" key="1">
    <citation type="submission" date="2020-05" db="EMBL/GenBank/DDBJ databases">
        <title>Complete genome sequence of Gemmatimonas greenlandica TET16.</title>
        <authorList>
            <person name="Zeng Y."/>
        </authorList>
    </citation>
    <scope>NUCLEOTIDE SEQUENCE [LARGE SCALE GENOMIC DNA]</scope>
    <source>
        <strain evidence="11 12">TET16</strain>
    </source>
</reference>
<dbReference type="PANTHER" id="PTHR11252:SF0">
    <property type="entry name" value="POLYRIBONUCLEOTIDE NUCLEOTIDYLTRANSFERASE 1, MITOCHONDRIAL"/>
    <property type="match status" value="1"/>
</dbReference>
<dbReference type="InterPro" id="IPR004087">
    <property type="entry name" value="KH_dom"/>
</dbReference>
<dbReference type="GO" id="GO:0004654">
    <property type="term" value="F:polyribonucleotide nucleotidyltransferase activity"/>
    <property type="evidence" value="ECO:0007669"/>
    <property type="project" value="UniProtKB-UniRule"/>
</dbReference>
<keyword evidence="7 8" id="KW-0694">RNA-binding</keyword>
<dbReference type="NCBIfam" id="TIGR03591">
    <property type="entry name" value="polynuc_phos"/>
    <property type="match status" value="1"/>
</dbReference>
<feature type="domain" description="S1 motif" evidence="10">
    <location>
        <begin position="619"/>
        <end position="687"/>
    </location>
</feature>
<evidence type="ECO:0000256" key="1">
    <source>
        <dbReference type="ARBA" id="ARBA00007404"/>
    </source>
</evidence>
<dbReference type="InterPro" id="IPR015848">
    <property type="entry name" value="PNPase_PH_RNA-bd_bac/org-type"/>
</dbReference>
<dbReference type="InterPro" id="IPR012162">
    <property type="entry name" value="PNPase"/>
</dbReference>
<dbReference type="InterPro" id="IPR036456">
    <property type="entry name" value="PNPase_PH_RNA-bd_sf"/>
</dbReference>
<evidence type="ECO:0000256" key="7">
    <source>
        <dbReference type="ARBA" id="ARBA00022884"/>
    </source>
</evidence>
<dbReference type="Gene3D" id="2.40.50.140">
    <property type="entry name" value="Nucleic acid-binding proteins"/>
    <property type="match status" value="1"/>
</dbReference>
<feature type="region of interest" description="Disordered" evidence="9">
    <location>
        <begin position="684"/>
        <end position="730"/>
    </location>
</feature>
<dbReference type="NCBIfam" id="NF008805">
    <property type="entry name" value="PRK11824.1"/>
    <property type="match status" value="1"/>
</dbReference>
<comment type="cofactor">
    <cofactor evidence="8">
        <name>Mg(2+)</name>
        <dbReference type="ChEBI" id="CHEBI:18420"/>
    </cofactor>
</comment>
<dbReference type="Pfam" id="PF03726">
    <property type="entry name" value="PNPase"/>
    <property type="match status" value="1"/>
</dbReference>
<evidence type="ECO:0000259" key="10">
    <source>
        <dbReference type="PROSITE" id="PS50126"/>
    </source>
</evidence>
<comment type="subcellular location">
    <subcellularLocation>
        <location evidence="8">Cytoplasm</location>
    </subcellularLocation>
</comment>
<feature type="binding site" evidence="8">
    <location>
        <position position="489"/>
    </location>
    <ligand>
        <name>Mg(2+)</name>
        <dbReference type="ChEBI" id="CHEBI:18420"/>
    </ligand>
</feature>
<dbReference type="PROSITE" id="PS50126">
    <property type="entry name" value="S1"/>
    <property type="match status" value="1"/>
</dbReference>
<name>A0A6M4ITS9_9BACT</name>
<dbReference type="CDD" id="cd02393">
    <property type="entry name" value="KH-I_PNPase"/>
    <property type="match status" value="1"/>
</dbReference>
<dbReference type="GO" id="GO:0005829">
    <property type="term" value="C:cytosol"/>
    <property type="evidence" value="ECO:0007669"/>
    <property type="project" value="UniProtKB-ARBA"/>
</dbReference>
<accession>A0A6M4ITS9</accession>
<dbReference type="Proteomes" id="UP000500938">
    <property type="component" value="Chromosome"/>
</dbReference>
<evidence type="ECO:0000256" key="4">
    <source>
        <dbReference type="ARBA" id="ARBA00022695"/>
    </source>
</evidence>
<dbReference type="CDD" id="cd04472">
    <property type="entry name" value="S1_PNPase"/>
    <property type="match status" value="1"/>
</dbReference>
<dbReference type="SUPFAM" id="SSF54211">
    <property type="entry name" value="Ribosomal protein S5 domain 2-like"/>
    <property type="match status" value="2"/>
</dbReference>
<comment type="function">
    <text evidence="8">Involved in mRNA degradation. Catalyzes the phosphorolysis of single-stranded polyribonucleotides processively in the 3'- to 5'-direction.</text>
</comment>
<dbReference type="InterPro" id="IPR012340">
    <property type="entry name" value="NA-bd_OB-fold"/>
</dbReference>
<evidence type="ECO:0000256" key="8">
    <source>
        <dbReference type="HAMAP-Rule" id="MF_01595"/>
    </source>
</evidence>
<dbReference type="SMART" id="SM00322">
    <property type="entry name" value="KH"/>
    <property type="match status" value="1"/>
</dbReference>
<evidence type="ECO:0000313" key="12">
    <source>
        <dbReference type="Proteomes" id="UP000500938"/>
    </source>
</evidence>
<dbReference type="PROSITE" id="PS50084">
    <property type="entry name" value="KH_TYPE_1"/>
    <property type="match status" value="1"/>
</dbReference>
<dbReference type="Pfam" id="PF01138">
    <property type="entry name" value="RNase_PH"/>
    <property type="match status" value="2"/>
</dbReference>
<comment type="catalytic activity">
    <reaction evidence="8">
        <text>RNA(n+1) + phosphate = RNA(n) + a ribonucleoside 5'-diphosphate</text>
        <dbReference type="Rhea" id="RHEA:22096"/>
        <dbReference type="Rhea" id="RHEA-COMP:14527"/>
        <dbReference type="Rhea" id="RHEA-COMP:17342"/>
        <dbReference type="ChEBI" id="CHEBI:43474"/>
        <dbReference type="ChEBI" id="CHEBI:57930"/>
        <dbReference type="ChEBI" id="CHEBI:140395"/>
        <dbReference type="EC" id="2.7.7.8"/>
    </reaction>
</comment>
<dbReference type="KEGG" id="ggr:HKW67_05215"/>
<dbReference type="Gene3D" id="3.30.1370.10">
    <property type="entry name" value="K Homology domain, type 1"/>
    <property type="match status" value="1"/>
</dbReference>
<dbReference type="Pfam" id="PF00013">
    <property type="entry name" value="KH_1"/>
    <property type="match status" value="1"/>
</dbReference>
<dbReference type="SUPFAM" id="SSF55666">
    <property type="entry name" value="Ribonuclease PH domain 2-like"/>
    <property type="match status" value="2"/>
</dbReference>
<protein>
    <recommendedName>
        <fullName evidence="8">Polyribonucleotide nucleotidyltransferase</fullName>
        <ecNumber evidence="8">2.7.7.8</ecNumber>
    </recommendedName>
    <alternativeName>
        <fullName evidence="8">Polynucleotide phosphorylase</fullName>
        <shortName evidence="8">PNPase</shortName>
    </alternativeName>
</protein>
<keyword evidence="2 8" id="KW-0963">Cytoplasm</keyword>
<keyword evidence="5 8" id="KW-0479">Metal-binding</keyword>
<dbReference type="FunFam" id="3.30.230.70:FF:000002">
    <property type="entry name" value="Polyribonucleotide nucleotidyltransferase"/>
    <property type="match status" value="1"/>
</dbReference>
<dbReference type="InterPro" id="IPR004088">
    <property type="entry name" value="KH_dom_type_1"/>
</dbReference>
<dbReference type="AlphaFoldDB" id="A0A6M4ITS9"/>
<evidence type="ECO:0000256" key="2">
    <source>
        <dbReference type="ARBA" id="ARBA00022490"/>
    </source>
</evidence>
<dbReference type="InterPro" id="IPR015847">
    <property type="entry name" value="ExoRNase_PH_dom2"/>
</dbReference>
<dbReference type="PIRSF" id="PIRSF005499">
    <property type="entry name" value="PNPase"/>
    <property type="match status" value="1"/>
</dbReference>
<proteinExistence type="inferred from homology"/>
<dbReference type="InterPro" id="IPR020568">
    <property type="entry name" value="Ribosomal_Su5_D2-typ_SF"/>
</dbReference>
<sequence length="730" mass="79382">MHRIERTFAGRPLVIETGRMAKQAAGSAIVQFGETMVLAAVTVSENQSPLPFFPLTVEYKEKTYAAGKIPGGFIKREGRPHDHEILACRIIDRSIRPLFPEGFKNEVQVFVYVISADQENDADVLALLATSFALNASKIPFMGPIGGVRVGRVQGHWVLNPTFQQLAFSDMELIVAGSQDSIVMVEGGALEVSESDVLESLRLSHDGIRELIAMQNELLAKVQVPKMAWTKTESPDAVITRTKAHASGRVREALNQKDKHTRIEAIEKVKKEAAAELLLEFPDNAKDIHSVLGDVEYNELRAQVLSTNLRVDGRKPDEVRGISIDNSVLPRAHGSSLFTRGQTQALVAATLGTAKDAQRLDTINEAGETTRSFMLHYNFPPFSTGEVRPMRGTSRREIGHGNLAERALQGVLPDFADFPYTIRIVSEVLESNGSSSMASVCGGSLALFDAGVPMKAAVAGVAMGLIKEGDKYAILTDILGTEDHLGDMDFKVAGTKDGITSIQMDIKIEGLDLKIMEEALLQAKVGRLHILAEMDKALAAPRADLSKYAPRIVTVQIPVDKIGELIGPKGKNIRGIQEETGAELTVDDDGTVTIAAVGAESMERARKMVEGMTAEAVVGETYEGTVKTVTAFGAFIEIMPGTEALLHVSEMKWERVEKPEDVVKKGDRVTVKLVDRDERGRLRLSMKALLPRPEGMPEETPGERPPRREDSGDRGGRSGGRSGGGGRDRR</sequence>
<keyword evidence="4 8" id="KW-0548">Nucleotidyltransferase</keyword>
<feature type="compositionally biased region" description="Gly residues" evidence="9">
    <location>
        <begin position="717"/>
        <end position="730"/>
    </location>
</feature>
<dbReference type="GO" id="GO:0003723">
    <property type="term" value="F:RNA binding"/>
    <property type="evidence" value="ECO:0007669"/>
    <property type="project" value="UniProtKB-UniRule"/>
</dbReference>
<gene>
    <name evidence="8" type="primary">pnp</name>
    <name evidence="11" type="ORF">HKW67_05215</name>
</gene>
<evidence type="ECO:0000256" key="3">
    <source>
        <dbReference type="ARBA" id="ARBA00022679"/>
    </source>
</evidence>
<dbReference type="SUPFAM" id="SSF50249">
    <property type="entry name" value="Nucleic acid-binding proteins"/>
    <property type="match status" value="1"/>
</dbReference>
<dbReference type="CDD" id="cd11364">
    <property type="entry name" value="RNase_PH_PNPase_2"/>
    <property type="match status" value="1"/>
</dbReference>
<dbReference type="InterPro" id="IPR036612">
    <property type="entry name" value="KH_dom_type_1_sf"/>
</dbReference>
<dbReference type="InterPro" id="IPR036345">
    <property type="entry name" value="ExoRNase_PH_dom2_sf"/>
</dbReference>
<keyword evidence="3 8" id="KW-0808">Transferase</keyword>
<dbReference type="SUPFAM" id="SSF46915">
    <property type="entry name" value="Polynucleotide phosphorylase/guanosine pentaphosphate synthase (PNPase/GPSI), domain 3"/>
    <property type="match status" value="1"/>
</dbReference>
<dbReference type="GO" id="GO:0006396">
    <property type="term" value="P:RNA processing"/>
    <property type="evidence" value="ECO:0007669"/>
    <property type="project" value="InterPro"/>
</dbReference>
<keyword evidence="6 8" id="KW-0460">Magnesium</keyword>
<evidence type="ECO:0000256" key="9">
    <source>
        <dbReference type="SAM" id="MobiDB-lite"/>
    </source>
</evidence>
<evidence type="ECO:0000256" key="5">
    <source>
        <dbReference type="ARBA" id="ARBA00022723"/>
    </source>
</evidence>